<dbReference type="Pfam" id="PF02911">
    <property type="entry name" value="Formyl_trans_C"/>
    <property type="match status" value="1"/>
</dbReference>
<feature type="domain" description="Formyl transferase N-terminal" evidence="9">
    <location>
        <begin position="6"/>
        <end position="183"/>
    </location>
</feature>
<feature type="binding site" evidence="8">
    <location>
        <begin position="113"/>
        <end position="116"/>
    </location>
    <ligand>
        <name>(6S)-5,6,7,8-tetrahydrofolate</name>
        <dbReference type="ChEBI" id="CHEBI:57453"/>
    </ligand>
</feature>
<dbReference type="Gene3D" id="3.40.50.170">
    <property type="entry name" value="Formyl transferase, N-terminal domain"/>
    <property type="match status" value="1"/>
</dbReference>
<dbReference type="PANTHER" id="PTHR11138">
    <property type="entry name" value="METHIONYL-TRNA FORMYLTRANSFERASE"/>
    <property type="match status" value="1"/>
</dbReference>
<dbReference type="Gene3D" id="3.10.25.10">
    <property type="entry name" value="Formyl transferase, C-terminal domain"/>
    <property type="match status" value="1"/>
</dbReference>
<dbReference type="FunFam" id="3.40.50.170:FF:000003">
    <property type="entry name" value="Methionyl-tRNA formyltransferase"/>
    <property type="match status" value="1"/>
</dbReference>
<gene>
    <name evidence="8 11" type="primary">fmt</name>
    <name evidence="11" type="ORF">AB0763_13090</name>
</gene>
<evidence type="ECO:0000259" key="10">
    <source>
        <dbReference type="Pfam" id="PF02911"/>
    </source>
</evidence>
<evidence type="ECO:0000259" key="9">
    <source>
        <dbReference type="Pfam" id="PF00551"/>
    </source>
</evidence>
<dbReference type="PANTHER" id="PTHR11138:SF5">
    <property type="entry name" value="METHIONYL-TRNA FORMYLTRANSFERASE, MITOCHONDRIAL"/>
    <property type="match status" value="1"/>
</dbReference>
<dbReference type="AlphaFoldDB" id="A0AB39HFQ0"/>
<dbReference type="GO" id="GO:0005829">
    <property type="term" value="C:cytosol"/>
    <property type="evidence" value="ECO:0007669"/>
    <property type="project" value="TreeGrafter"/>
</dbReference>
<organism evidence="11">
    <name type="scientific">Vibrio sp. HB236076</name>
    <dbReference type="NCBI Taxonomy" id="3232307"/>
    <lineage>
        <taxon>Bacteria</taxon>
        <taxon>Pseudomonadati</taxon>
        <taxon>Pseudomonadota</taxon>
        <taxon>Gammaproteobacteria</taxon>
        <taxon>Vibrionales</taxon>
        <taxon>Vibrionaceae</taxon>
        <taxon>Vibrio</taxon>
    </lineage>
</organism>
<comment type="function">
    <text evidence="1 8">Attaches a formyl group to the free amino group of methionyl-tRNA(fMet). The formyl group appears to play a dual role in the initiator identity of N-formylmethionyl-tRNA by promoting its recognition by IF2 and preventing the misappropriation of this tRNA by the elongation apparatus.</text>
</comment>
<dbReference type="InterPro" id="IPR002376">
    <property type="entry name" value="Formyl_transf_N"/>
</dbReference>
<dbReference type="InterPro" id="IPR005794">
    <property type="entry name" value="Fmt"/>
</dbReference>
<evidence type="ECO:0000256" key="1">
    <source>
        <dbReference type="ARBA" id="ARBA00002606"/>
    </source>
</evidence>
<keyword evidence="6 8" id="KW-0648">Protein biosynthesis</keyword>
<dbReference type="EC" id="2.1.2.9" evidence="3 8"/>
<dbReference type="SUPFAM" id="SSF50486">
    <property type="entry name" value="FMT C-terminal domain-like"/>
    <property type="match status" value="1"/>
</dbReference>
<dbReference type="InterPro" id="IPR005793">
    <property type="entry name" value="Formyl_trans_C"/>
</dbReference>
<protein>
    <recommendedName>
        <fullName evidence="4 8">Methionyl-tRNA formyltransferase</fullName>
        <ecNumber evidence="3 8">2.1.2.9</ecNumber>
    </recommendedName>
</protein>
<dbReference type="FunFam" id="3.40.50.12230:FF:000001">
    <property type="entry name" value="Methionyl-tRNA formyltransferase"/>
    <property type="match status" value="1"/>
</dbReference>
<evidence type="ECO:0000256" key="5">
    <source>
        <dbReference type="ARBA" id="ARBA00022679"/>
    </source>
</evidence>
<evidence type="ECO:0000256" key="4">
    <source>
        <dbReference type="ARBA" id="ARBA00016014"/>
    </source>
</evidence>
<dbReference type="NCBIfam" id="TIGR00460">
    <property type="entry name" value="fmt"/>
    <property type="match status" value="1"/>
</dbReference>
<dbReference type="InterPro" id="IPR001555">
    <property type="entry name" value="GART_AS"/>
</dbReference>
<dbReference type="HAMAP" id="MF_00182">
    <property type="entry name" value="Formyl_trans"/>
    <property type="match status" value="1"/>
</dbReference>
<comment type="catalytic activity">
    <reaction evidence="7 8">
        <text>L-methionyl-tRNA(fMet) + (6R)-10-formyltetrahydrofolate = N-formyl-L-methionyl-tRNA(fMet) + (6S)-5,6,7,8-tetrahydrofolate + H(+)</text>
        <dbReference type="Rhea" id="RHEA:24380"/>
        <dbReference type="Rhea" id="RHEA-COMP:9952"/>
        <dbReference type="Rhea" id="RHEA-COMP:9953"/>
        <dbReference type="ChEBI" id="CHEBI:15378"/>
        <dbReference type="ChEBI" id="CHEBI:57453"/>
        <dbReference type="ChEBI" id="CHEBI:78530"/>
        <dbReference type="ChEBI" id="CHEBI:78844"/>
        <dbReference type="ChEBI" id="CHEBI:195366"/>
        <dbReference type="EC" id="2.1.2.9"/>
    </reaction>
</comment>
<comment type="similarity">
    <text evidence="2 8">Belongs to the Fmt family.</text>
</comment>
<dbReference type="CDD" id="cd08646">
    <property type="entry name" value="FMT_core_Met-tRNA-FMT_N"/>
    <property type="match status" value="1"/>
</dbReference>
<sequence length="315" mass="34606">MTQPLRIVFAGTPDFAAQHLAALLSSEHDVIAVYTQPDKPAGRGKKLTASPVKQIAMEHGIDVYQPESFKNEQAQQELARLNADVMIVVAYGQLLPKVVLDTPRLGCINIHFSILPRWRGAAPIQRAIWAGDQEAGVTIMQMDVGLDTGDILKIAKIPVEPNDTSSTMFAKLAQLGPQALLECLTEINQGKVIATPQDDAQANYAKKLSKEEARIQWAESAEHIERCVRAFNPWPVSHFEVQEQTVKVWQSHVRYNETTAQPGTIVQADKNGIVVATGQGQLVLEHIQIPGKKAMPVADVLNSKASWFEVGQLLN</sequence>
<evidence type="ECO:0000256" key="3">
    <source>
        <dbReference type="ARBA" id="ARBA00012261"/>
    </source>
</evidence>
<dbReference type="RefSeq" id="WP_306102244.1">
    <property type="nucleotide sequence ID" value="NZ_CP162601.1"/>
</dbReference>
<dbReference type="InterPro" id="IPR041711">
    <property type="entry name" value="Met-tRNA-FMT_N"/>
</dbReference>
<evidence type="ECO:0000313" key="11">
    <source>
        <dbReference type="EMBL" id="XDK25044.1"/>
    </source>
</evidence>
<evidence type="ECO:0000256" key="8">
    <source>
        <dbReference type="HAMAP-Rule" id="MF_00182"/>
    </source>
</evidence>
<dbReference type="InterPro" id="IPR036477">
    <property type="entry name" value="Formyl_transf_N_sf"/>
</dbReference>
<dbReference type="EMBL" id="CP162601">
    <property type="protein sequence ID" value="XDK25044.1"/>
    <property type="molecule type" value="Genomic_DNA"/>
</dbReference>
<evidence type="ECO:0000256" key="6">
    <source>
        <dbReference type="ARBA" id="ARBA00022917"/>
    </source>
</evidence>
<dbReference type="SUPFAM" id="SSF53328">
    <property type="entry name" value="Formyltransferase"/>
    <property type="match status" value="1"/>
</dbReference>
<dbReference type="GO" id="GO:0004479">
    <property type="term" value="F:methionyl-tRNA formyltransferase activity"/>
    <property type="evidence" value="ECO:0007669"/>
    <property type="project" value="UniProtKB-UniRule"/>
</dbReference>
<dbReference type="InterPro" id="IPR037022">
    <property type="entry name" value="Formyl_trans_C_sf"/>
</dbReference>
<dbReference type="Pfam" id="PF00551">
    <property type="entry name" value="Formyl_trans_N"/>
    <property type="match status" value="1"/>
</dbReference>
<dbReference type="CDD" id="cd08704">
    <property type="entry name" value="Met_tRNA_FMT_C"/>
    <property type="match status" value="1"/>
</dbReference>
<dbReference type="KEGG" id="vih:AB0763_13090"/>
<dbReference type="PROSITE" id="PS00373">
    <property type="entry name" value="GART"/>
    <property type="match status" value="1"/>
</dbReference>
<evidence type="ECO:0000256" key="2">
    <source>
        <dbReference type="ARBA" id="ARBA00010699"/>
    </source>
</evidence>
<accession>A0AB39HFQ0</accession>
<keyword evidence="5 8" id="KW-0808">Transferase</keyword>
<proteinExistence type="inferred from homology"/>
<reference evidence="11" key="1">
    <citation type="submission" date="2024-07" db="EMBL/GenBank/DDBJ databases">
        <title>Genome Analysis of a Potential Novel Vibrio Species Secreting pH- and Thermo-stable Alginate Lyase and its Application in Producing Alginate Oligosaccharides.</title>
        <authorList>
            <person name="Huang H."/>
            <person name="Bao K."/>
        </authorList>
    </citation>
    <scope>NUCLEOTIDE SEQUENCE</scope>
    <source>
        <strain evidence="11">HB236076</strain>
    </source>
</reference>
<feature type="domain" description="Formyl transferase C-terminal" evidence="10">
    <location>
        <begin position="207"/>
        <end position="304"/>
    </location>
</feature>
<dbReference type="InterPro" id="IPR044135">
    <property type="entry name" value="Met-tRNA-FMT_C"/>
</dbReference>
<dbReference type="InterPro" id="IPR011034">
    <property type="entry name" value="Formyl_transferase-like_C_sf"/>
</dbReference>
<name>A0AB39HFQ0_9VIBR</name>
<evidence type="ECO:0000256" key="7">
    <source>
        <dbReference type="ARBA" id="ARBA00048558"/>
    </source>
</evidence>